<feature type="compositionally biased region" description="Polar residues" evidence="1">
    <location>
        <begin position="485"/>
        <end position="499"/>
    </location>
</feature>
<feature type="region of interest" description="Disordered" evidence="1">
    <location>
        <begin position="247"/>
        <end position="321"/>
    </location>
</feature>
<comment type="caution">
    <text evidence="2">The sequence shown here is derived from an EMBL/GenBank/DDBJ whole genome shotgun (WGS) entry which is preliminary data.</text>
</comment>
<feature type="region of interest" description="Disordered" evidence="1">
    <location>
        <begin position="37"/>
        <end position="226"/>
    </location>
</feature>
<dbReference type="EMBL" id="JAPDRK010000006">
    <property type="protein sequence ID" value="KAJ9611179.1"/>
    <property type="molecule type" value="Genomic_DNA"/>
</dbReference>
<feature type="compositionally biased region" description="Basic and acidic residues" evidence="1">
    <location>
        <begin position="119"/>
        <end position="128"/>
    </location>
</feature>
<evidence type="ECO:0000313" key="2">
    <source>
        <dbReference type="EMBL" id="KAJ9611179.1"/>
    </source>
</evidence>
<feature type="compositionally biased region" description="Low complexity" evidence="1">
    <location>
        <begin position="209"/>
        <end position="224"/>
    </location>
</feature>
<gene>
    <name evidence="2" type="ORF">H2200_004362</name>
</gene>
<dbReference type="Proteomes" id="UP001172673">
    <property type="component" value="Unassembled WGS sequence"/>
</dbReference>
<evidence type="ECO:0000313" key="3">
    <source>
        <dbReference type="Proteomes" id="UP001172673"/>
    </source>
</evidence>
<proteinExistence type="predicted"/>
<feature type="compositionally biased region" description="Basic and acidic residues" evidence="1">
    <location>
        <begin position="289"/>
        <end position="307"/>
    </location>
</feature>
<feature type="compositionally biased region" description="Basic and acidic residues" evidence="1">
    <location>
        <begin position="37"/>
        <end position="88"/>
    </location>
</feature>
<evidence type="ECO:0000256" key="1">
    <source>
        <dbReference type="SAM" id="MobiDB-lite"/>
    </source>
</evidence>
<organism evidence="2 3">
    <name type="scientific">Cladophialophora chaetospira</name>
    <dbReference type="NCBI Taxonomy" id="386627"/>
    <lineage>
        <taxon>Eukaryota</taxon>
        <taxon>Fungi</taxon>
        <taxon>Dikarya</taxon>
        <taxon>Ascomycota</taxon>
        <taxon>Pezizomycotina</taxon>
        <taxon>Eurotiomycetes</taxon>
        <taxon>Chaetothyriomycetidae</taxon>
        <taxon>Chaetothyriales</taxon>
        <taxon>Herpotrichiellaceae</taxon>
        <taxon>Cladophialophora</taxon>
    </lineage>
</organism>
<dbReference type="AlphaFoldDB" id="A0AA39CKD0"/>
<feature type="compositionally biased region" description="Polar residues" evidence="1">
    <location>
        <begin position="163"/>
        <end position="182"/>
    </location>
</feature>
<protein>
    <submittedName>
        <fullName evidence="2">Uncharacterized protein</fullName>
    </submittedName>
</protein>
<feature type="compositionally biased region" description="Polar residues" evidence="1">
    <location>
        <begin position="356"/>
        <end position="370"/>
    </location>
</feature>
<name>A0AA39CKD0_9EURO</name>
<feature type="region of interest" description="Disordered" evidence="1">
    <location>
        <begin position="436"/>
        <end position="499"/>
    </location>
</feature>
<feature type="compositionally biased region" description="Polar residues" evidence="1">
    <location>
        <begin position="259"/>
        <end position="284"/>
    </location>
</feature>
<sequence length="499" mass="54259">MPWPAKPPMTLKEAKRAYKKEGATFRYTASQLARADRIDAKEDKRKKELEKERLRAENKRKREEKEDRDRQVRQKMLDEGRISVEDTWGKVTASQPRLNKFFGRKPVVAPSRSNLRAELTADREDSSPRHGHAAGSQDKEETAPESQDAPQQDVPAAVAGITPDTTPSHQRNVLNDVSQSAASRPVRREFMSSSHSQPAIPRELKSSELNARSSAPARSLPANRGLSPNVVSSSIGSNAKLLPASISPRFTGRPLESPPASSGSNTISEGSTTEFLPETTTIYQHGQKLGHDETHYPGSPSERKEDMTTLGGEPSLAPSLDLTDDEDFTDGLDDETFLLLCATQKPAEESAPMCGNSPSTGSALSASTETCPKPETNHESQAVFLSTEAVASIPHGLSESFNSVFNEFEDEDLIALAEEVEASIGTPKDTFLVTPTVETEKATSRPPAYQPNKPPGDFAKPQLPRVRHNVSSLTEMKAKDISSPGGRQQEASSKTVASP</sequence>
<feature type="region of interest" description="Disordered" evidence="1">
    <location>
        <begin position="349"/>
        <end position="378"/>
    </location>
</feature>
<accession>A0AA39CKD0</accession>
<reference evidence="2" key="1">
    <citation type="submission" date="2022-10" db="EMBL/GenBank/DDBJ databases">
        <title>Culturing micro-colonial fungi from biological soil crusts in the Mojave desert and describing Neophaeococcomyces mojavensis, and introducing the new genera and species Taxawa tesnikishii.</title>
        <authorList>
            <person name="Kurbessoian T."/>
            <person name="Stajich J.E."/>
        </authorList>
    </citation>
    <scope>NUCLEOTIDE SEQUENCE</scope>
    <source>
        <strain evidence="2">TK_41</strain>
    </source>
</reference>
<keyword evidence="3" id="KW-1185">Reference proteome</keyword>